<gene>
    <name evidence="9" type="ORF">AURDEDRAFT_175577</name>
</gene>
<dbReference type="OMA" id="QINDRAT"/>
<dbReference type="GO" id="GO:0031176">
    <property type="term" value="F:endo-1,4-beta-xylanase activity"/>
    <property type="evidence" value="ECO:0007669"/>
    <property type="project" value="UniProtKB-EC"/>
</dbReference>
<evidence type="ECO:0000256" key="2">
    <source>
        <dbReference type="ARBA" id="ARBA00022801"/>
    </source>
</evidence>
<evidence type="ECO:0000256" key="1">
    <source>
        <dbReference type="ARBA" id="ARBA00007495"/>
    </source>
</evidence>
<name>J0CXB2_AURST</name>
<protein>
    <recommendedName>
        <fullName evidence="6">Beta-xylanase</fullName>
        <ecNumber evidence="6">3.2.1.8</ecNumber>
    </recommendedName>
</protein>
<keyword evidence="4 6" id="KW-0326">Glycosidase</keyword>
<keyword evidence="5 6" id="KW-0624">Polysaccharide degradation</keyword>
<accession>J0CXB2</accession>
<feature type="chain" id="PRO_5003732450" description="Beta-xylanase" evidence="7">
    <location>
        <begin position="19"/>
        <end position="330"/>
    </location>
</feature>
<dbReference type="Pfam" id="PF00331">
    <property type="entry name" value="Glyco_hydro_10"/>
    <property type="match status" value="1"/>
</dbReference>
<dbReference type="PROSITE" id="PS51760">
    <property type="entry name" value="GH10_2"/>
    <property type="match status" value="1"/>
</dbReference>
<dbReference type="PRINTS" id="PR00134">
    <property type="entry name" value="GLHYDRLASE10"/>
</dbReference>
<comment type="similarity">
    <text evidence="1 6">Belongs to the glycosyl hydrolase 10 (cellulase F) family.</text>
</comment>
<sequence>MKLSVFASLVVVPSSVFGLLDQKIKAKGKVYLGSALDPNTFNDGAVRPVAISGDFGAFTPENSGKWDTTEPARGVFNFTNLDALVNFATSNGKIVRGHTLVWHQQLPAWVQAIRDSNTLTQVIQNHIATEVGRYRGRIFAWDVVNEIFNDNGTFRTSVFFNLLGENFVDIAFRAARAADPNAKLYINDFNLDGPGPKIDALIALVGRLKSRGVPIDGIGSQSHLILGQVGGVAGQLPRLAATGLQVALTELDIRIQSPVTTQKLQQQQNDFNTVARACISVPNCVGITVWGISDKNSFVDSTFPGFTAPLLFDRNLQRKPAYNGVDAAFS</sequence>
<dbReference type="Proteomes" id="UP000006514">
    <property type="component" value="Unassembled WGS sequence"/>
</dbReference>
<keyword evidence="2 6" id="KW-0378">Hydrolase</keyword>
<proteinExistence type="inferred from homology"/>
<dbReference type="EC" id="3.2.1.8" evidence="6"/>
<keyword evidence="7" id="KW-0732">Signal</keyword>
<evidence type="ECO:0000256" key="5">
    <source>
        <dbReference type="ARBA" id="ARBA00023326"/>
    </source>
</evidence>
<evidence type="ECO:0000256" key="4">
    <source>
        <dbReference type="ARBA" id="ARBA00023295"/>
    </source>
</evidence>
<dbReference type="PANTHER" id="PTHR31490">
    <property type="entry name" value="GLYCOSYL HYDROLASE"/>
    <property type="match status" value="1"/>
</dbReference>
<dbReference type="InParanoid" id="J0CXB2"/>
<evidence type="ECO:0000256" key="6">
    <source>
        <dbReference type="RuleBase" id="RU361174"/>
    </source>
</evidence>
<dbReference type="InterPro" id="IPR017853">
    <property type="entry name" value="GH"/>
</dbReference>
<evidence type="ECO:0000256" key="7">
    <source>
        <dbReference type="SAM" id="SignalP"/>
    </source>
</evidence>
<dbReference type="SUPFAM" id="SSF51445">
    <property type="entry name" value="(Trans)glycosidases"/>
    <property type="match status" value="1"/>
</dbReference>
<keyword evidence="3 6" id="KW-0119">Carbohydrate metabolism</keyword>
<reference evidence="10" key="1">
    <citation type="journal article" date="2012" name="Science">
        <title>The Paleozoic origin of enzymatic lignin decomposition reconstructed from 31 fungal genomes.</title>
        <authorList>
            <person name="Floudas D."/>
            <person name="Binder M."/>
            <person name="Riley R."/>
            <person name="Barry K."/>
            <person name="Blanchette R.A."/>
            <person name="Henrissat B."/>
            <person name="Martinez A.T."/>
            <person name="Otillar R."/>
            <person name="Spatafora J.W."/>
            <person name="Yadav J.S."/>
            <person name="Aerts A."/>
            <person name="Benoit I."/>
            <person name="Boyd A."/>
            <person name="Carlson A."/>
            <person name="Copeland A."/>
            <person name="Coutinho P.M."/>
            <person name="de Vries R.P."/>
            <person name="Ferreira P."/>
            <person name="Findley K."/>
            <person name="Foster B."/>
            <person name="Gaskell J."/>
            <person name="Glotzer D."/>
            <person name="Gorecki P."/>
            <person name="Heitman J."/>
            <person name="Hesse C."/>
            <person name="Hori C."/>
            <person name="Igarashi K."/>
            <person name="Jurgens J.A."/>
            <person name="Kallen N."/>
            <person name="Kersten P."/>
            <person name="Kohler A."/>
            <person name="Kuees U."/>
            <person name="Kumar T.K.A."/>
            <person name="Kuo A."/>
            <person name="LaButti K."/>
            <person name="Larrondo L.F."/>
            <person name="Lindquist E."/>
            <person name="Ling A."/>
            <person name="Lombard V."/>
            <person name="Lucas S."/>
            <person name="Lundell T."/>
            <person name="Martin R."/>
            <person name="McLaughlin D.J."/>
            <person name="Morgenstern I."/>
            <person name="Morin E."/>
            <person name="Murat C."/>
            <person name="Nagy L.G."/>
            <person name="Nolan M."/>
            <person name="Ohm R.A."/>
            <person name="Patyshakuliyeva A."/>
            <person name="Rokas A."/>
            <person name="Ruiz-Duenas F.J."/>
            <person name="Sabat G."/>
            <person name="Salamov A."/>
            <person name="Samejima M."/>
            <person name="Schmutz J."/>
            <person name="Slot J.C."/>
            <person name="St John F."/>
            <person name="Stenlid J."/>
            <person name="Sun H."/>
            <person name="Sun S."/>
            <person name="Syed K."/>
            <person name="Tsang A."/>
            <person name="Wiebenga A."/>
            <person name="Young D."/>
            <person name="Pisabarro A."/>
            <person name="Eastwood D.C."/>
            <person name="Martin F."/>
            <person name="Cullen D."/>
            <person name="Grigoriev I.V."/>
            <person name="Hibbett D.S."/>
        </authorList>
    </citation>
    <scope>NUCLEOTIDE SEQUENCE [LARGE SCALE GENOMIC DNA]</scope>
    <source>
        <strain evidence="10">TFB10046</strain>
    </source>
</reference>
<dbReference type="InterPro" id="IPR001000">
    <property type="entry name" value="GH10_dom"/>
</dbReference>
<evidence type="ECO:0000259" key="8">
    <source>
        <dbReference type="PROSITE" id="PS51760"/>
    </source>
</evidence>
<dbReference type="eggNOG" id="ENOG502S0Y4">
    <property type="taxonomic scope" value="Eukaryota"/>
</dbReference>
<dbReference type="GO" id="GO:0000272">
    <property type="term" value="P:polysaccharide catabolic process"/>
    <property type="evidence" value="ECO:0007669"/>
    <property type="project" value="UniProtKB-KW"/>
</dbReference>
<evidence type="ECO:0000313" key="10">
    <source>
        <dbReference type="Proteomes" id="UP000006514"/>
    </source>
</evidence>
<dbReference type="OrthoDB" id="3055998at2759"/>
<dbReference type="EMBL" id="JH687893">
    <property type="protein sequence ID" value="EJD35377.1"/>
    <property type="molecule type" value="Genomic_DNA"/>
</dbReference>
<evidence type="ECO:0000313" key="9">
    <source>
        <dbReference type="EMBL" id="EJD35377.1"/>
    </source>
</evidence>
<dbReference type="Gene3D" id="3.20.20.80">
    <property type="entry name" value="Glycosidases"/>
    <property type="match status" value="1"/>
</dbReference>
<feature type="domain" description="GH10" evidence="8">
    <location>
        <begin position="14"/>
        <end position="328"/>
    </location>
</feature>
<dbReference type="InterPro" id="IPR044846">
    <property type="entry name" value="GH10"/>
</dbReference>
<dbReference type="SMART" id="SM00633">
    <property type="entry name" value="Glyco_10"/>
    <property type="match status" value="1"/>
</dbReference>
<dbReference type="PANTHER" id="PTHR31490:SF76">
    <property type="entry name" value="ENDO-1,4-BETA-XYLANASE C"/>
    <property type="match status" value="1"/>
</dbReference>
<dbReference type="KEGG" id="adl:AURDEDRAFT_175577"/>
<keyword evidence="10" id="KW-1185">Reference proteome</keyword>
<organism evidence="9 10">
    <name type="scientific">Auricularia subglabra (strain TFB-10046 / SS5)</name>
    <name type="common">White-rot fungus</name>
    <name type="synonym">Auricularia delicata (strain TFB10046)</name>
    <dbReference type="NCBI Taxonomy" id="717982"/>
    <lineage>
        <taxon>Eukaryota</taxon>
        <taxon>Fungi</taxon>
        <taxon>Dikarya</taxon>
        <taxon>Basidiomycota</taxon>
        <taxon>Agaricomycotina</taxon>
        <taxon>Agaricomycetes</taxon>
        <taxon>Auriculariales</taxon>
        <taxon>Auriculariaceae</taxon>
        <taxon>Auricularia</taxon>
    </lineage>
</organism>
<feature type="signal peptide" evidence="7">
    <location>
        <begin position="1"/>
        <end position="18"/>
    </location>
</feature>
<evidence type="ECO:0000256" key="3">
    <source>
        <dbReference type="ARBA" id="ARBA00023277"/>
    </source>
</evidence>
<comment type="catalytic activity">
    <reaction evidence="6">
        <text>Endohydrolysis of (1-&gt;4)-beta-D-xylosidic linkages in xylans.</text>
        <dbReference type="EC" id="3.2.1.8"/>
    </reaction>
</comment>
<dbReference type="AlphaFoldDB" id="J0CXB2"/>